<proteinExistence type="predicted"/>
<organism evidence="1 2">
    <name type="scientific">Phytophthora citrophthora</name>
    <dbReference type="NCBI Taxonomy" id="4793"/>
    <lineage>
        <taxon>Eukaryota</taxon>
        <taxon>Sar</taxon>
        <taxon>Stramenopiles</taxon>
        <taxon>Oomycota</taxon>
        <taxon>Peronosporomycetes</taxon>
        <taxon>Peronosporales</taxon>
        <taxon>Peronosporaceae</taxon>
        <taxon>Phytophthora</taxon>
    </lineage>
</organism>
<comment type="caution">
    <text evidence="1">The sequence shown here is derived from an EMBL/GenBank/DDBJ whole genome shotgun (WGS) entry which is preliminary data.</text>
</comment>
<sequence>MEHYTNSQRDFGTWVFPAMVPHEQLRHYERAFPSVHFHDGMPYVPWTDLQSKIPKTKTRKLADAVEHFNAERLIVNGHNSILTTDPGHNGAVYLSLERALDDSEMKKCVKKVYFDWDNDEPVDIQPPEYEQKPGLLYSPAATPGLYAVKCGTTQSYTNGKVVVGKETFVMKAGRSLNIAKRFEDHRTGTDFFSAGGVEFLFGMALAIEDVPRAETMLHAKMTQFGFAWPMVTSFPRRTCETYKYNSISLPLIHDIFCKLHCVVPPPPTAPLPPLSYFLTLDPVRAFPLEQKFRSPSRDHDVL</sequence>
<gene>
    <name evidence="1" type="ORF">P3T76_015283</name>
</gene>
<dbReference type="AlphaFoldDB" id="A0AAD9FZX7"/>
<reference evidence="1" key="1">
    <citation type="submission" date="2023-08" db="EMBL/GenBank/DDBJ databases">
        <title>Reference Genome Resource for the Citrus Pathogen Phytophthora citrophthora.</title>
        <authorList>
            <person name="Moller H."/>
            <person name="Coetzee B."/>
            <person name="Rose L.J."/>
            <person name="Van Niekerk J.M."/>
        </authorList>
    </citation>
    <scope>NUCLEOTIDE SEQUENCE</scope>
    <source>
        <strain evidence="1">STE-U-9442</strain>
    </source>
</reference>
<name>A0AAD9FZX7_9STRA</name>
<evidence type="ECO:0000313" key="2">
    <source>
        <dbReference type="Proteomes" id="UP001259832"/>
    </source>
</evidence>
<keyword evidence="2" id="KW-1185">Reference proteome</keyword>
<dbReference type="Proteomes" id="UP001259832">
    <property type="component" value="Unassembled WGS sequence"/>
</dbReference>
<evidence type="ECO:0000313" key="1">
    <source>
        <dbReference type="EMBL" id="KAK1929155.1"/>
    </source>
</evidence>
<accession>A0AAD9FZX7</accession>
<protein>
    <submittedName>
        <fullName evidence="1">Uncharacterized protein</fullName>
    </submittedName>
</protein>
<dbReference type="EMBL" id="JASMQC010000051">
    <property type="protein sequence ID" value="KAK1929155.1"/>
    <property type="molecule type" value="Genomic_DNA"/>
</dbReference>